<dbReference type="PROSITE" id="PS50222">
    <property type="entry name" value="EF_HAND_2"/>
    <property type="match status" value="6"/>
</dbReference>
<feature type="region of interest" description="Disordered" evidence="2">
    <location>
        <begin position="1171"/>
        <end position="1201"/>
    </location>
</feature>
<accession>A0A2R5GE65</accession>
<feature type="region of interest" description="Disordered" evidence="2">
    <location>
        <begin position="1"/>
        <end position="22"/>
    </location>
</feature>
<dbReference type="CDD" id="cd00051">
    <property type="entry name" value="EFh"/>
    <property type="match status" value="2"/>
</dbReference>
<evidence type="ECO:0000256" key="1">
    <source>
        <dbReference type="ARBA" id="ARBA00022837"/>
    </source>
</evidence>
<dbReference type="Pfam" id="PF26190">
    <property type="entry name" value="Ig_NPHP4_1st"/>
    <property type="match status" value="1"/>
</dbReference>
<dbReference type="EMBL" id="BEYU01000049">
    <property type="protein sequence ID" value="GBG28865.1"/>
    <property type="molecule type" value="Genomic_DNA"/>
</dbReference>
<dbReference type="Pfam" id="PF26187">
    <property type="entry name" value="Ig_NPHP4_4th"/>
    <property type="match status" value="1"/>
</dbReference>
<dbReference type="InterPro" id="IPR029775">
    <property type="entry name" value="NPHP4"/>
</dbReference>
<dbReference type="Proteomes" id="UP000241890">
    <property type="component" value="Unassembled WGS sequence"/>
</dbReference>
<evidence type="ECO:0000313" key="5">
    <source>
        <dbReference type="Proteomes" id="UP000241890"/>
    </source>
</evidence>
<evidence type="ECO:0000256" key="2">
    <source>
        <dbReference type="SAM" id="MobiDB-lite"/>
    </source>
</evidence>
<dbReference type="InterPro" id="IPR058687">
    <property type="entry name" value="Ig_NPHP4_1st"/>
</dbReference>
<dbReference type="InterPro" id="IPR011992">
    <property type="entry name" value="EF-hand-dom_pair"/>
</dbReference>
<name>A0A2R5GE65_9STRA</name>
<feature type="compositionally biased region" description="Acidic residues" evidence="2">
    <location>
        <begin position="520"/>
        <end position="529"/>
    </location>
</feature>
<dbReference type="PANTHER" id="PTHR31043:SF3">
    <property type="entry name" value="NEPHROCYSTIN-4"/>
    <property type="match status" value="1"/>
</dbReference>
<keyword evidence="1" id="KW-0106">Calcium</keyword>
<dbReference type="GO" id="GO:0090090">
    <property type="term" value="P:negative regulation of canonical Wnt signaling pathway"/>
    <property type="evidence" value="ECO:0007669"/>
    <property type="project" value="InterPro"/>
</dbReference>
<sequence>MSSSPVRKRPSKASAASSASRVDKWAKARQNGLVVPLLAQGVRRVKNKTGMRLSFGRVDGFKLPAAFLKERKGAAKTKLEFCVHVSLFHTTSQSFFGNTWVSPLAAAQSMSSKRASRLDLSNFQVALCTRIADPACLAVVEVVVVEKSSSGAEILGQYGCGWTSLPLFAATSRLARTDAKSSSLKQKVKMYSGSPRALLFIEDNESRHGDALQPLAGCTLNYSCSADPQIAKLSHLVRLNELIGPGQPLAGLRDGILPAKVSTSIKFASEMDLFINSVAILLPAQWEEQAEEYLRLRGDSMVKDKRKHNDVEDEADTEEDDRHGPRHGSRHGRRNNRRDDDEEKSRLILKVAPHNGRAVIDRNGWTQIPLKDVDYGGHPDYDRVLCHSQSVRLRNFPKDAQVAIAFQLEFYPERRKDAPGPIVVGCGVWLPFGADDAGPNLVLANIRAKDASTRCPLQIPLRSDLQCPFTDDGLFLPTRPDSIVPILGIYLGRKAEKIRIQHNEIISKSSPRRGHRENNWLDESDDESDDASHSSANSSAGVRLVAKERNVTAGEDEIAIAAADEAQVDSSILTRTLNLRIHDENVPATVGNTQSYTTIAQVPLDHHNKRANKPMELSRASRTVLNRMGVLDSLRTVVAPSQTEPNIDIELRDRLQASEITFQFAAYRHALGAFQVARPRSVFFTFQFYNALPTRTERMSLRAPETRNSEDAAAAGLSKPYILMRGDRDGKHRNSPSQALRYLVDCSLVDEAEPKRFAEYLKQSTLHVQVWDGDSLLSLGFVAVRLADIMRQGERSTKIAREFDVIAPSDTSSASGVQEIELFEGGAARGNLRGKVQLVVTNHGLRGRGRPPRASSSANAGSTSIADARWHMDRAFGGYGSDSGRRGEDVSLGQQRGEDALDGSGPRHRVIARPLAQTNAQLEGLLRAAQSTSHRRMRRKDEARLQIANGEVLESDWALSERELRRLARTLDRGNAGLVQLSALHSYLRIDETAARDTSRVWATLRACEPLCHPDTYHLFNNADVDHSGCVPEVTFGDILRKFLSESKVPDAELDLLCKRFQEAGTRVNYERFMKHLIGSHVGDLESKLRRVLRKARASSGVSYKEAFQHHFDANGDGRIQARELKRGLERLDFHQTSKADIDLLLRRYGDGTGLLLTDFVALAEARTPSAPHDVAREGIKDATKGSNGSATSPAATPASEQTLLDKVRSIVLESERRGVHVREVFAHFDKDGNGRISPAECREGLREIGVDAPAQEIQELIAKVDVDGSGELELDEFIGFLRAPASASPRPDSSAGLIDKVRDIVLKAKTRGVNIRDTFAHFDKDGNGLISREECAQGLESIGCKFSTTELDAFYATLDLDDDGNLSTVEFIAFLLQDDADAGPSAKQDSSAKMSETASAALGHLRELVQAKGRAHVKRVFSFLQDSEVSTHVPAPQVAKSLRALGYDALRPEHLESVLQHFDEKDNDTISVASLREFIADALDAAGRARGENNDDDKDEDEASVEGFLKANAERVKRRCRKHDRKDDGTISLSRFNRIVEECGWDGDEEMSPQDLGDLVTDDGRVEYERIGKDSVREKLVKAVSKAYDKGLNVADMLQSLDRQGLGKVSVSQMRRLVVDLGFSILEQGGEKGRNIVRDAFSSRQQSRIEKLREARMIRSSKSGMYNDLGLEDEDLGDAFARQASELQLVRRFREGHKRDVVGSLLRTNMTREVTLHPCYASASYFEIELANPFPHEEAIQIKYEDPELRCLTDGVEWRYYRESVPAAHKPEKFYPVESEMITTDSLELSLAGGEAVAVPFSFVSFASGQLGRDQRGSIRERTILVRFISMRHASAILEVQVHIKPRPFVVHRSIELHAGSGEFAKAHVRLCTGAVDSERFVYCGNPDVAVQWKDNAVSIKHRESESGSDFFVVLYKDAFHARVEAVWHVSVQSMLRVNFHGVVGQSSSSELIVKGDHFSRRVQCFTSNPGETRLHPADPFQLVAGAFNRIELVHQPLVETPHGRTREVRVHMVDLDSGELVSAWLVKASAALPDVSKTFDVDLPLHHASHKKIAYVNPWSEPRIFHIRTSDPAYARAKDPQLEIPPKSKAYIRLWFAAVHECTSRQVLIFVNDVNGQNDECLMLTTRHK</sequence>
<dbReference type="Pfam" id="PF13499">
    <property type="entry name" value="EF-hand_7"/>
    <property type="match status" value="2"/>
</dbReference>
<dbReference type="PROSITE" id="PS00018">
    <property type="entry name" value="EF_HAND_1"/>
    <property type="match status" value="3"/>
</dbReference>
<dbReference type="GO" id="GO:0005856">
    <property type="term" value="C:cytoskeleton"/>
    <property type="evidence" value="ECO:0007669"/>
    <property type="project" value="InterPro"/>
</dbReference>
<organism evidence="4 5">
    <name type="scientific">Hondaea fermentalgiana</name>
    <dbReference type="NCBI Taxonomy" id="2315210"/>
    <lineage>
        <taxon>Eukaryota</taxon>
        <taxon>Sar</taxon>
        <taxon>Stramenopiles</taxon>
        <taxon>Bigyra</taxon>
        <taxon>Labyrinthulomycetes</taxon>
        <taxon>Thraustochytrida</taxon>
        <taxon>Thraustochytriidae</taxon>
        <taxon>Hondaea</taxon>
    </lineage>
</organism>
<feature type="domain" description="EF-hand" evidence="3">
    <location>
        <begin position="1347"/>
        <end position="1382"/>
    </location>
</feature>
<dbReference type="SUPFAM" id="SSF47473">
    <property type="entry name" value="EF-hand"/>
    <property type="match status" value="3"/>
</dbReference>
<dbReference type="Gene3D" id="1.10.238.10">
    <property type="entry name" value="EF-hand"/>
    <property type="match status" value="4"/>
</dbReference>
<dbReference type="InterPro" id="IPR058685">
    <property type="entry name" value="Ig_NPHP4_4th"/>
</dbReference>
<dbReference type="SMART" id="SM00054">
    <property type="entry name" value="EFh"/>
    <property type="match status" value="7"/>
</dbReference>
<dbReference type="InParanoid" id="A0A2R5GE65"/>
<dbReference type="Pfam" id="PF26015">
    <property type="entry name" value="Ig_NPH4_3rd"/>
    <property type="match status" value="1"/>
</dbReference>
<reference evidence="4 5" key="1">
    <citation type="submission" date="2017-12" db="EMBL/GenBank/DDBJ databases">
        <title>Sequencing, de novo assembly and annotation of complete genome of a new Thraustochytrid species, strain FCC1311.</title>
        <authorList>
            <person name="Sedici K."/>
            <person name="Godart F."/>
            <person name="Aiese Cigliano R."/>
            <person name="Sanseverino W."/>
            <person name="Barakat M."/>
            <person name="Ortet P."/>
            <person name="Marechal E."/>
            <person name="Cagnac O."/>
            <person name="Amato A."/>
        </authorList>
    </citation>
    <scope>NUCLEOTIDE SEQUENCE [LARGE SCALE GENOMIC DNA]</scope>
</reference>
<dbReference type="InterPro" id="IPR058686">
    <property type="entry name" value="Ig_NPHP4_3rd"/>
</dbReference>
<feature type="region of interest" description="Disordered" evidence="2">
    <location>
        <begin position="844"/>
        <end position="864"/>
    </location>
</feature>
<feature type="compositionally biased region" description="Basic residues" evidence="2">
    <location>
        <begin position="324"/>
        <end position="336"/>
    </location>
</feature>
<dbReference type="InterPro" id="IPR018247">
    <property type="entry name" value="EF_Hand_1_Ca_BS"/>
</dbReference>
<feature type="domain" description="EF-hand" evidence="3">
    <location>
        <begin position="1217"/>
        <end position="1252"/>
    </location>
</feature>
<dbReference type="GO" id="GO:0097730">
    <property type="term" value="C:non-motile cilium"/>
    <property type="evidence" value="ECO:0007669"/>
    <property type="project" value="InterPro"/>
</dbReference>
<feature type="domain" description="EF-hand" evidence="3">
    <location>
        <begin position="1311"/>
        <end position="1346"/>
    </location>
</feature>
<dbReference type="Pfam" id="PF13202">
    <property type="entry name" value="EF-hand_5"/>
    <property type="match status" value="1"/>
</dbReference>
<evidence type="ECO:0000313" key="4">
    <source>
        <dbReference type="EMBL" id="GBG28865.1"/>
    </source>
</evidence>
<feature type="domain" description="EF-hand" evidence="3">
    <location>
        <begin position="1099"/>
        <end position="1135"/>
    </location>
</feature>
<dbReference type="InterPro" id="IPR002048">
    <property type="entry name" value="EF_hand_dom"/>
</dbReference>
<feature type="domain" description="EF-hand" evidence="3">
    <location>
        <begin position="1253"/>
        <end position="1288"/>
    </location>
</feature>
<gene>
    <name evidence="4" type="ORF">FCC1311_050862</name>
</gene>
<dbReference type="PANTHER" id="PTHR31043">
    <property type="entry name" value="NEPHROCYSTIN-4"/>
    <property type="match status" value="1"/>
</dbReference>
<dbReference type="GO" id="GO:0005509">
    <property type="term" value="F:calcium ion binding"/>
    <property type="evidence" value="ECO:0007669"/>
    <property type="project" value="InterPro"/>
</dbReference>
<feature type="domain" description="EF-hand" evidence="3">
    <location>
        <begin position="1512"/>
        <end position="1547"/>
    </location>
</feature>
<feature type="compositionally biased region" description="Basic and acidic residues" evidence="2">
    <location>
        <begin position="1174"/>
        <end position="1184"/>
    </location>
</feature>
<feature type="region of interest" description="Disordered" evidence="2">
    <location>
        <begin position="304"/>
        <end position="344"/>
    </location>
</feature>
<keyword evidence="5" id="KW-1185">Reference proteome</keyword>
<protein>
    <submittedName>
        <fullName evidence="4">Nephrocystin-4</fullName>
    </submittedName>
</protein>
<comment type="caution">
    <text evidence="4">The sequence shown here is derived from an EMBL/GenBank/DDBJ whole genome shotgun (WGS) entry which is preliminary data.</text>
</comment>
<dbReference type="Pfam" id="PF26186">
    <property type="entry name" value="NPHP4_C2_3rd"/>
    <property type="match status" value="1"/>
</dbReference>
<dbReference type="OrthoDB" id="313446at2759"/>
<feature type="compositionally biased region" description="Low complexity" evidence="2">
    <location>
        <begin position="1190"/>
        <end position="1200"/>
    </location>
</feature>
<feature type="region of interest" description="Disordered" evidence="2">
    <location>
        <begin position="877"/>
        <end position="906"/>
    </location>
</feature>
<evidence type="ECO:0000259" key="3">
    <source>
        <dbReference type="PROSITE" id="PS50222"/>
    </source>
</evidence>
<feature type="region of interest" description="Disordered" evidence="2">
    <location>
        <begin position="509"/>
        <end position="541"/>
    </location>
</feature>
<feature type="compositionally biased region" description="Basic residues" evidence="2">
    <location>
        <begin position="1"/>
        <end position="11"/>
    </location>
</feature>
<proteinExistence type="predicted"/>
<dbReference type="InterPro" id="IPR058765">
    <property type="entry name" value="NPHP4_C2-like"/>
</dbReference>
<feature type="compositionally biased region" description="Low complexity" evidence="2">
    <location>
        <begin position="852"/>
        <end position="862"/>
    </location>
</feature>